<reference evidence="1" key="2">
    <citation type="submission" date="2021-04" db="EMBL/GenBank/DDBJ databases">
        <authorList>
            <person name="Podell S."/>
        </authorList>
    </citation>
    <scope>NUCLEOTIDE SEQUENCE</scope>
    <source>
        <strain evidence="1">Hildebrandi</strain>
    </source>
</reference>
<dbReference type="AlphaFoldDB" id="A0A9K3M0Y2"/>
<comment type="caution">
    <text evidence="1">The sequence shown here is derived from an EMBL/GenBank/DDBJ whole genome shotgun (WGS) entry which is preliminary data.</text>
</comment>
<reference evidence="1" key="1">
    <citation type="journal article" date="2021" name="Sci. Rep.">
        <title>Diploid genomic architecture of Nitzschia inconspicua, an elite biomass production diatom.</title>
        <authorList>
            <person name="Oliver A."/>
            <person name="Podell S."/>
            <person name="Pinowska A."/>
            <person name="Traller J.C."/>
            <person name="Smith S.R."/>
            <person name="McClure R."/>
            <person name="Beliaev A."/>
            <person name="Bohutskyi P."/>
            <person name="Hill E.A."/>
            <person name="Rabines A."/>
            <person name="Zheng H."/>
            <person name="Allen L.Z."/>
            <person name="Kuo A."/>
            <person name="Grigoriev I.V."/>
            <person name="Allen A.E."/>
            <person name="Hazlebeck D."/>
            <person name="Allen E.E."/>
        </authorList>
    </citation>
    <scope>NUCLEOTIDE SEQUENCE</scope>
    <source>
        <strain evidence="1">Hildebrandi</strain>
    </source>
</reference>
<keyword evidence="2" id="KW-1185">Reference proteome</keyword>
<gene>
    <name evidence="1" type="ORF">IV203_018178</name>
</gene>
<evidence type="ECO:0000313" key="1">
    <source>
        <dbReference type="EMBL" id="KAG7372035.1"/>
    </source>
</evidence>
<proteinExistence type="predicted"/>
<evidence type="ECO:0000313" key="2">
    <source>
        <dbReference type="Proteomes" id="UP000693970"/>
    </source>
</evidence>
<protein>
    <submittedName>
        <fullName evidence="1">Uncharacterized protein</fullName>
    </submittedName>
</protein>
<organism evidence="1 2">
    <name type="scientific">Nitzschia inconspicua</name>
    <dbReference type="NCBI Taxonomy" id="303405"/>
    <lineage>
        <taxon>Eukaryota</taxon>
        <taxon>Sar</taxon>
        <taxon>Stramenopiles</taxon>
        <taxon>Ochrophyta</taxon>
        <taxon>Bacillariophyta</taxon>
        <taxon>Bacillariophyceae</taxon>
        <taxon>Bacillariophycidae</taxon>
        <taxon>Bacillariales</taxon>
        <taxon>Bacillariaceae</taxon>
        <taxon>Nitzschia</taxon>
    </lineage>
</organism>
<name>A0A9K3M0Y2_9STRA</name>
<dbReference type="EMBL" id="JAGRRH010000003">
    <property type="protein sequence ID" value="KAG7372035.1"/>
    <property type="molecule type" value="Genomic_DNA"/>
</dbReference>
<accession>A0A9K3M0Y2</accession>
<sequence>MRDESFLSAKVETEQITPINRCTDGSDDSTILSVPLWQMFPTPKNASNSLIMRDLQCQKWFPPLFNEMLATQNGVFSPMLDFTRNNIVDILFTRHHEDSVDENEVKLEEENHFDGRDQHFSLYLEPIFPSFNAAEADILGVVLAVIHWDNYFAGILESDARGVIMELEHSCKDRQVSDRYAFEVTGAEDRVLFLGYNVTHNPKYFHLSELQSISTLLDELEDIPDDDRRG</sequence>
<dbReference type="Proteomes" id="UP000693970">
    <property type="component" value="Unassembled WGS sequence"/>
</dbReference>